<dbReference type="InterPro" id="IPR002036">
    <property type="entry name" value="YbeY"/>
</dbReference>
<dbReference type="GO" id="GO:0008270">
    <property type="term" value="F:zinc ion binding"/>
    <property type="evidence" value="ECO:0007669"/>
    <property type="project" value="UniProtKB-UniRule"/>
</dbReference>
<dbReference type="RefSeq" id="WP_166541888.1">
    <property type="nucleotide sequence ID" value="NZ_RHLK01000003.1"/>
</dbReference>
<feature type="binding site" evidence="9">
    <location>
        <position position="154"/>
    </location>
    <ligand>
        <name>Zn(2+)</name>
        <dbReference type="ChEBI" id="CHEBI:29105"/>
        <note>catalytic</note>
    </ligand>
</feature>
<evidence type="ECO:0000313" key="12">
    <source>
        <dbReference type="Proteomes" id="UP000490800"/>
    </source>
</evidence>
<gene>
    <name evidence="9 11" type="primary">ybeY</name>
    <name evidence="11" type="ORF">EDM21_07750</name>
</gene>
<evidence type="ECO:0000256" key="4">
    <source>
        <dbReference type="ARBA" id="ARBA00022722"/>
    </source>
</evidence>
<dbReference type="EC" id="3.1.-.-" evidence="9"/>
<dbReference type="NCBIfam" id="TIGR00043">
    <property type="entry name" value="rRNA maturation RNase YbeY"/>
    <property type="match status" value="1"/>
</dbReference>
<keyword evidence="7 9" id="KW-0378">Hydrolase</keyword>
<feature type="binding site" evidence="9">
    <location>
        <position position="144"/>
    </location>
    <ligand>
        <name>Zn(2+)</name>
        <dbReference type="ChEBI" id="CHEBI:29105"/>
        <note>catalytic</note>
    </ligand>
</feature>
<organism evidence="11 12">
    <name type="scientific">Paenibacillus lutrae</name>
    <dbReference type="NCBI Taxonomy" id="2078573"/>
    <lineage>
        <taxon>Bacteria</taxon>
        <taxon>Bacillati</taxon>
        <taxon>Bacillota</taxon>
        <taxon>Bacilli</taxon>
        <taxon>Bacillales</taxon>
        <taxon>Paenibacillaceae</taxon>
        <taxon>Paenibacillus</taxon>
    </lineage>
</organism>
<evidence type="ECO:0000256" key="2">
    <source>
        <dbReference type="ARBA" id="ARBA00022517"/>
    </source>
</evidence>
<evidence type="ECO:0000256" key="5">
    <source>
        <dbReference type="ARBA" id="ARBA00022723"/>
    </source>
</evidence>
<evidence type="ECO:0000256" key="6">
    <source>
        <dbReference type="ARBA" id="ARBA00022759"/>
    </source>
</evidence>
<dbReference type="Pfam" id="PF02130">
    <property type="entry name" value="YbeY"/>
    <property type="match status" value="1"/>
</dbReference>
<comment type="function">
    <text evidence="9">Single strand-specific metallo-endoribonuclease involved in late-stage 70S ribosome quality control and in maturation of the 3' terminus of the 16S rRNA.</text>
</comment>
<evidence type="ECO:0000256" key="10">
    <source>
        <dbReference type="SAM" id="MobiDB-lite"/>
    </source>
</evidence>
<dbReference type="HAMAP" id="MF_00009">
    <property type="entry name" value="Endoribonucl_YbeY"/>
    <property type="match status" value="1"/>
</dbReference>
<dbReference type="InterPro" id="IPR023091">
    <property type="entry name" value="MetalPrtase_cat_dom_sf_prd"/>
</dbReference>
<proteinExistence type="inferred from homology"/>
<keyword evidence="4 9" id="KW-0540">Nuclease</keyword>
<evidence type="ECO:0000256" key="3">
    <source>
        <dbReference type="ARBA" id="ARBA00022552"/>
    </source>
</evidence>
<sequence length="178" mass="20070">MALVLAWNDEQDVLPVDPKFADKLKELLRLAGKAEGIEDGEVALTFVDDESIHELNRTYRGIDRPTDVLSFAMLEKGEDEIAIIYGEEEEDEDEDVTSDSENTEDEEGFEEPLGDIVISVPRAAAQAEEYGHSVERELGFLFVHGFLHLVGYDHDNEEAEQQMFAKQEQILQQAGLTR</sequence>
<dbReference type="GO" id="GO:0006364">
    <property type="term" value="P:rRNA processing"/>
    <property type="evidence" value="ECO:0007669"/>
    <property type="project" value="UniProtKB-UniRule"/>
</dbReference>
<comment type="caution">
    <text evidence="11">The sequence shown here is derived from an EMBL/GenBank/DDBJ whole genome shotgun (WGS) entry which is preliminary data.</text>
</comment>
<keyword evidence="9" id="KW-0963">Cytoplasm</keyword>
<evidence type="ECO:0000256" key="8">
    <source>
        <dbReference type="ARBA" id="ARBA00022833"/>
    </source>
</evidence>
<dbReference type="Gene3D" id="3.40.390.30">
    <property type="entry name" value="Metalloproteases ('zincins'), catalytic domain"/>
    <property type="match status" value="1"/>
</dbReference>
<dbReference type="PROSITE" id="PS01306">
    <property type="entry name" value="UPF0054"/>
    <property type="match status" value="1"/>
</dbReference>
<comment type="subcellular location">
    <subcellularLocation>
        <location evidence="9">Cytoplasm</location>
    </subcellularLocation>
</comment>
<protein>
    <recommendedName>
        <fullName evidence="9">Endoribonuclease YbeY</fullName>
        <ecNumber evidence="9">3.1.-.-</ecNumber>
    </recommendedName>
</protein>
<dbReference type="GO" id="GO:0005737">
    <property type="term" value="C:cytoplasm"/>
    <property type="evidence" value="ECO:0007669"/>
    <property type="project" value="UniProtKB-SubCell"/>
</dbReference>
<name>A0A7X3JYZ3_9BACL</name>
<dbReference type="EMBL" id="RHLK01000003">
    <property type="protein sequence ID" value="MVO99420.1"/>
    <property type="molecule type" value="Genomic_DNA"/>
</dbReference>
<evidence type="ECO:0000256" key="1">
    <source>
        <dbReference type="ARBA" id="ARBA00010875"/>
    </source>
</evidence>
<evidence type="ECO:0000313" key="11">
    <source>
        <dbReference type="EMBL" id="MVO99420.1"/>
    </source>
</evidence>
<comment type="cofactor">
    <cofactor evidence="9">
        <name>Zn(2+)</name>
        <dbReference type="ChEBI" id="CHEBI:29105"/>
    </cofactor>
    <text evidence="9">Binds 1 zinc ion.</text>
</comment>
<dbReference type="InterPro" id="IPR020549">
    <property type="entry name" value="YbeY_CS"/>
</dbReference>
<evidence type="ECO:0000256" key="9">
    <source>
        <dbReference type="HAMAP-Rule" id="MF_00009"/>
    </source>
</evidence>
<keyword evidence="5 9" id="KW-0479">Metal-binding</keyword>
<dbReference type="Proteomes" id="UP000490800">
    <property type="component" value="Unassembled WGS sequence"/>
</dbReference>
<evidence type="ECO:0000256" key="7">
    <source>
        <dbReference type="ARBA" id="ARBA00022801"/>
    </source>
</evidence>
<keyword evidence="12" id="KW-1185">Reference proteome</keyword>
<reference evidence="11 12" key="1">
    <citation type="journal article" date="2019" name="Microorganisms">
        <title>Paenibacillus lutrae sp. nov., A Chitinolytic Species Isolated from A River Otter in Castril Natural Park, Granada, Spain.</title>
        <authorList>
            <person name="Rodriguez M."/>
            <person name="Reina J.C."/>
            <person name="Bejar V."/>
            <person name="Llamas I."/>
        </authorList>
    </citation>
    <scope>NUCLEOTIDE SEQUENCE [LARGE SCALE GENOMIC DNA]</scope>
    <source>
        <strain evidence="11 12">N10</strain>
    </source>
</reference>
<dbReference type="PANTHER" id="PTHR46986">
    <property type="entry name" value="ENDORIBONUCLEASE YBEY, CHLOROPLASTIC"/>
    <property type="match status" value="1"/>
</dbReference>
<dbReference type="GO" id="GO:0004222">
    <property type="term" value="F:metalloendopeptidase activity"/>
    <property type="evidence" value="ECO:0007669"/>
    <property type="project" value="InterPro"/>
</dbReference>
<comment type="similarity">
    <text evidence="1 9">Belongs to the endoribonuclease YbeY family.</text>
</comment>
<keyword evidence="3 9" id="KW-0698">rRNA processing</keyword>
<keyword evidence="2 9" id="KW-0690">Ribosome biogenesis</keyword>
<dbReference type="SUPFAM" id="SSF55486">
    <property type="entry name" value="Metalloproteases ('zincins'), catalytic domain"/>
    <property type="match status" value="1"/>
</dbReference>
<feature type="binding site" evidence="9">
    <location>
        <position position="148"/>
    </location>
    <ligand>
        <name>Zn(2+)</name>
        <dbReference type="ChEBI" id="CHEBI:29105"/>
        <note>catalytic</note>
    </ligand>
</feature>
<keyword evidence="8 9" id="KW-0862">Zinc</keyword>
<keyword evidence="6 9" id="KW-0255">Endonuclease</keyword>
<dbReference type="AlphaFoldDB" id="A0A7X3JYZ3"/>
<accession>A0A7X3JYZ3</accession>
<dbReference type="GO" id="GO:0004521">
    <property type="term" value="F:RNA endonuclease activity"/>
    <property type="evidence" value="ECO:0007669"/>
    <property type="project" value="UniProtKB-UniRule"/>
</dbReference>
<dbReference type="PANTHER" id="PTHR46986:SF1">
    <property type="entry name" value="ENDORIBONUCLEASE YBEY, CHLOROPLASTIC"/>
    <property type="match status" value="1"/>
</dbReference>
<feature type="region of interest" description="Disordered" evidence="10">
    <location>
        <begin position="86"/>
        <end position="109"/>
    </location>
</feature>